<proteinExistence type="inferred from homology"/>
<organism evidence="5 6">
    <name type="scientific">Epichloe bromicola</name>
    <dbReference type="NCBI Taxonomy" id="79588"/>
    <lineage>
        <taxon>Eukaryota</taxon>
        <taxon>Fungi</taxon>
        <taxon>Dikarya</taxon>
        <taxon>Ascomycota</taxon>
        <taxon>Pezizomycotina</taxon>
        <taxon>Sordariomycetes</taxon>
        <taxon>Hypocreomycetidae</taxon>
        <taxon>Hypocreales</taxon>
        <taxon>Clavicipitaceae</taxon>
        <taxon>Epichloe</taxon>
    </lineage>
</organism>
<feature type="signal peptide" evidence="3">
    <location>
        <begin position="1"/>
        <end position="21"/>
    </location>
</feature>
<comment type="caution">
    <text evidence="5">The sequence shown here is derived from an EMBL/GenBank/DDBJ whole genome shotgun (WGS) entry which is preliminary data.</text>
</comment>
<dbReference type="Pfam" id="PF00135">
    <property type="entry name" value="COesterase"/>
    <property type="match status" value="1"/>
</dbReference>
<accession>A0ABQ0D0G5</accession>
<dbReference type="Gene3D" id="3.40.50.1820">
    <property type="entry name" value="alpha/beta hydrolase"/>
    <property type="match status" value="1"/>
</dbReference>
<comment type="similarity">
    <text evidence="1 3">Belongs to the type-B carboxylesterase/lipase family.</text>
</comment>
<keyword evidence="3" id="KW-0732">Signal</keyword>
<dbReference type="PROSITE" id="PS00122">
    <property type="entry name" value="CARBOXYLESTERASE_B_1"/>
    <property type="match status" value="1"/>
</dbReference>
<dbReference type="EC" id="3.1.1.-" evidence="3"/>
<evidence type="ECO:0000313" key="6">
    <source>
        <dbReference type="Proteomes" id="UP001562357"/>
    </source>
</evidence>
<dbReference type="PROSITE" id="PS51257">
    <property type="entry name" value="PROKAR_LIPOPROTEIN"/>
    <property type="match status" value="1"/>
</dbReference>
<keyword evidence="6" id="KW-1185">Reference proteome</keyword>
<feature type="chain" id="PRO_5044986559" description="Carboxylic ester hydrolase" evidence="3">
    <location>
        <begin position="22"/>
        <end position="558"/>
    </location>
</feature>
<dbReference type="InterPro" id="IPR050654">
    <property type="entry name" value="AChE-related_enzymes"/>
</dbReference>
<evidence type="ECO:0000256" key="3">
    <source>
        <dbReference type="RuleBase" id="RU361235"/>
    </source>
</evidence>
<dbReference type="PANTHER" id="PTHR43918:SF4">
    <property type="entry name" value="CARBOXYLIC ESTER HYDROLASE"/>
    <property type="match status" value="1"/>
</dbReference>
<feature type="domain" description="Carboxylesterase type B" evidence="4">
    <location>
        <begin position="25"/>
        <end position="489"/>
    </location>
</feature>
<evidence type="ECO:0000259" key="4">
    <source>
        <dbReference type="Pfam" id="PF00135"/>
    </source>
</evidence>
<dbReference type="InterPro" id="IPR002018">
    <property type="entry name" value="CarbesteraseB"/>
</dbReference>
<protein>
    <recommendedName>
        <fullName evidence="3">Carboxylic ester hydrolase</fullName>
        <ecNumber evidence="3">3.1.1.-</ecNumber>
    </recommendedName>
</protein>
<sequence length="558" mass="60609">MKLLSYIQLPILHAALTACSGSSPPTATVVSGPIFGAAVDLPGAPGPVNKFLGIPYAEKPERFALPQPPRKWKDPKDATAFGSSCHQLAVTNGMFRIDPGAASEIIGQLTWLSDVGPEQDLVDYFRTYPKESEDCLFINAFAPATPGPPGGRPVVFYIHGGGWSLGNGLYDLSGFAGYEDIVAFTFNYRTNSVYILPKRPLGPGRGTNRLALQWVQQNAKAFGGNPSKVTVWGLSAGSLSTDILMHAYAGVEKPPFRGAIMSSGEYSFSMWGFAADPRDTSQWDNIAKAAGCNRNKIQCLRELSPEKLLDAAVKVGASFTPIQDNKAVPSGRATAWRQGKVAKVPLLAGTTAQEGRSLVGPHISLEKFDQVYLAEPLVTKKNRDAIHEYYRKQPNVESNFDLASLIYTDLLWQCPMRKLTTISSSIKNPTWRYYFNISMTEMLPKKYQYVGKSHGIDILLLFGSPTYHGSSSANGLYTPVLSRFLTYWRGAIGKFVRDPSGGPGWPTVGSSSAPFDIVSLGDVGSVHSAGATPVNQTEVDVRCGVLWDVLDRIEKRTG</sequence>
<dbReference type="InterPro" id="IPR019826">
    <property type="entry name" value="Carboxylesterase_B_AS"/>
</dbReference>
<evidence type="ECO:0000313" key="5">
    <source>
        <dbReference type="EMBL" id="GAB0139186.1"/>
    </source>
</evidence>
<keyword evidence="2 3" id="KW-0378">Hydrolase</keyword>
<dbReference type="InterPro" id="IPR029058">
    <property type="entry name" value="AB_hydrolase_fold"/>
</dbReference>
<gene>
    <name evidence="5" type="primary">g7399</name>
    <name evidence="5" type="ORF">EsDP_00007399</name>
</gene>
<reference evidence="6" key="1">
    <citation type="submission" date="2024-06" db="EMBL/GenBank/DDBJ databases">
        <title>Draft Genome Sequences of Epichloe bromicola Strains Isolated from Elymus ciliaris.</title>
        <authorList>
            <consortium name="Epichloe bromicola genome sequencing consortium"/>
            <person name="Miura A."/>
            <person name="Imano S."/>
            <person name="Ashida A."/>
            <person name="Sato I."/>
            <person name="Chiba S."/>
            <person name="Tanaka A."/>
            <person name="Camagna M."/>
            <person name="Takemoto D."/>
        </authorList>
    </citation>
    <scope>NUCLEOTIDE SEQUENCE [LARGE SCALE GENOMIC DNA]</scope>
    <source>
        <strain evidence="6">DP</strain>
    </source>
</reference>
<dbReference type="Proteomes" id="UP001562357">
    <property type="component" value="Unassembled WGS sequence"/>
</dbReference>
<name>A0ABQ0D0G5_9HYPO</name>
<dbReference type="SUPFAM" id="SSF53474">
    <property type="entry name" value="alpha/beta-Hydrolases"/>
    <property type="match status" value="1"/>
</dbReference>
<dbReference type="EMBL" id="BAAFGZ010000724">
    <property type="protein sequence ID" value="GAB0139186.1"/>
    <property type="molecule type" value="Genomic_DNA"/>
</dbReference>
<evidence type="ECO:0000256" key="1">
    <source>
        <dbReference type="ARBA" id="ARBA00005964"/>
    </source>
</evidence>
<evidence type="ECO:0000256" key="2">
    <source>
        <dbReference type="ARBA" id="ARBA00022801"/>
    </source>
</evidence>
<dbReference type="PANTHER" id="PTHR43918">
    <property type="entry name" value="ACETYLCHOLINESTERASE"/>
    <property type="match status" value="1"/>
</dbReference>